<dbReference type="EMBL" id="CP012333">
    <property type="protein sequence ID" value="AKU96430.1"/>
    <property type="molecule type" value="Genomic_DNA"/>
</dbReference>
<dbReference type="Proteomes" id="UP000064967">
    <property type="component" value="Chromosome"/>
</dbReference>
<dbReference type="KEGG" id="llu:AKJ09_03094"/>
<reference evidence="1 2" key="1">
    <citation type="submission" date="2015-08" db="EMBL/GenBank/DDBJ databases">
        <authorList>
            <person name="Babu N.S."/>
            <person name="Beckwith C.J."/>
            <person name="Beseler K.G."/>
            <person name="Brison A."/>
            <person name="Carone J.V."/>
            <person name="Caskin T.P."/>
            <person name="Diamond M."/>
            <person name="Durham M.E."/>
            <person name="Foxe J.M."/>
            <person name="Go M."/>
            <person name="Henderson B.A."/>
            <person name="Jones I.B."/>
            <person name="McGettigan J.A."/>
            <person name="Micheletti S.J."/>
            <person name="Nasrallah M.E."/>
            <person name="Ortiz D."/>
            <person name="Piller C.R."/>
            <person name="Privatt S.R."/>
            <person name="Schneider S.L."/>
            <person name="Sharp S."/>
            <person name="Smith T.C."/>
            <person name="Stanton J.D."/>
            <person name="Ullery H.E."/>
            <person name="Wilson R.J."/>
            <person name="Serrano M.G."/>
            <person name="Buck G."/>
            <person name="Lee V."/>
            <person name="Wang Y."/>
            <person name="Carvalho R."/>
            <person name="Voegtly L."/>
            <person name="Shi R."/>
            <person name="Duckworth R."/>
            <person name="Johnson A."/>
            <person name="Loviza R."/>
            <person name="Walstead R."/>
            <person name="Shah Z."/>
            <person name="Kiflezghi M."/>
            <person name="Wade K."/>
            <person name="Ball S.L."/>
            <person name="Bradley K.W."/>
            <person name="Asai D.J."/>
            <person name="Bowman C.A."/>
            <person name="Russell D.A."/>
            <person name="Pope W.H."/>
            <person name="Jacobs-Sera D."/>
            <person name="Hendrix R.W."/>
            <person name="Hatfull G.F."/>
        </authorList>
    </citation>
    <scope>NUCLEOTIDE SEQUENCE [LARGE SCALE GENOMIC DNA]</scope>
    <source>
        <strain evidence="1 2">DSM 27648</strain>
    </source>
</reference>
<protein>
    <submittedName>
        <fullName evidence="1">Uncharacterized protein</fullName>
    </submittedName>
</protein>
<accession>A0A0K1PSB3</accession>
<organism evidence="1 2">
    <name type="scientific">Labilithrix luteola</name>
    <dbReference type="NCBI Taxonomy" id="1391654"/>
    <lineage>
        <taxon>Bacteria</taxon>
        <taxon>Pseudomonadati</taxon>
        <taxon>Myxococcota</taxon>
        <taxon>Polyangia</taxon>
        <taxon>Polyangiales</taxon>
        <taxon>Labilitrichaceae</taxon>
        <taxon>Labilithrix</taxon>
    </lineage>
</organism>
<evidence type="ECO:0000313" key="2">
    <source>
        <dbReference type="Proteomes" id="UP000064967"/>
    </source>
</evidence>
<evidence type="ECO:0000313" key="1">
    <source>
        <dbReference type="EMBL" id="AKU96430.1"/>
    </source>
</evidence>
<gene>
    <name evidence="1" type="ORF">AKJ09_03094</name>
</gene>
<sequence>MFVARAVFAARATLDWMAVEKRYRRLRRADSSTRADRKLVHGADFSDLTRM</sequence>
<proteinExistence type="predicted"/>
<dbReference type="AlphaFoldDB" id="A0A0K1PSB3"/>
<name>A0A0K1PSB3_9BACT</name>
<keyword evidence="2" id="KW-1185">Reference proteome</keyword>